<dbReference type="SMART" id="SM00382">
    <property type="entry name" value="AAA"/>
    <property type="match status" value="1"/>
</dbReference>
<dbReference type="Pfam" id="PF00664">
    <property type="entry name" value="ABC_membrane"/>
    <property type="match status" value="1"/>
</dbReference>
<proteinExistence type="predicted"/>
<dbReference type="PANTHER" id="PTHR24221:SF654">
    <property type="entry name" value="ATP-BINDING CASSETTE SUB-FAMILY B MEMBER 6"/>
    <property type="match status" value="1"/>
</dbReference>
<feature type="transmembrane region" description="Helical" evidence="7">
    <location>
        <begin position="28"/>
        <end position="48"/>
    </location>
</feature>
<evidence type="ECO:0008006" key="12">
    <source>
        <dbReference type="Google" id="ProtNLM"/>
    </source>
</evidence>
<name>A0A0G1FRF6_9BACT</name>
<dbReference type="PROSITE" id="PS50893">
    <property type="entry name" value="ABC_TRANSPORTER_2"/>
    <property type="match status" value="1"/>
</dbReference>
<evidence type="ECO:0000259" key="8">
    <source>
        <dbReference type="PROSITE" id="PS50893"/>
    </source>
</evidence>
<dbReference type="InterPro" id="IPR036640">
    <property type="entry name" value="ABC1_TM_sf"/>
</dbReference>
<dbReference type="EMBL" id="LCGX01000003">
    <property type="protein sequence ID" value="KKT25081.1"/>
    <property type="molecule type" value="Genomic_DNA"/>
</dbReference>
<feature type="domain" description="ABC transmembrane type-1" evidence="9">
    <location>
        <begin position="29"/>
        <end position="295"/>
    </location>
</feature>
<evidence type="ECO:0000256" key="5">
    <source>
        <dbReference type="ARBA" id="ARBA00022989"/>
    </source>
</evidence>
<evidence type="ECO:0000313" key="11">
    <source>
        <dbReference type="Proteomes" id="UP000033831"/>
    </source>
</evidence>
<dbReference type="Proteomes" id="UP000033831">
    <property type="component" value="Unassembled WGS sequence"/>
</dbReference>
<feature type="transmembrane region" description="Helical" evidence="7">
    <location>
        <begin position="264"/>
        <end position="297"/>
    </location>
</feature>
<keyword evidence="4" id="KW-0067">ATP-binding</keyword>
<dbReference type="PROSITE" id="PS50929">
    <property type="entry name" value="ABC_TM1F"/>
    <property type="match status" value="1"/>
</dbReference>
<feature type="transmembrane region" description="Helical" evidence="7">
    <location>
        <begin position="68"/>
        <end position="87"/>
    </location>
</feature>
<dbReference type="InterPro" id="IPR011527">
    <property type="entry name" value="ABC1_TM_dom"/>
</dbReference>
<evidence type="ECO:0000256" key="7">
    <source>
        <dbReference type="SAM" id="Phobius"/>
    </source>
</evidence>
<dbReference type="PANTHER" id="PTHR24221">
    <property type="entry name" value="ATP-BINDING CASSETTE SUB-FAMILY B"/>
    <property type="match status" value="1"/>
</dbReference>
<dbReference type="GO" id="GO:0005524">
    <property type="term" value="F:ATP binding"/>
    <property type="evidence" value="ECO:0007669"/>
    <property type="project" value="UniProtKB-KW"/>
</dbReference>
<dbReference type="Gene3D" id="1.20.1560.10">
    <property type="entry name" value="ABC transporter type 1, transmembrane domain"/>
    <property type="match status" value="1"/>
</dbReference>
<dbReference type="AlphaFoldDB" id="A0A0G1FRF6"/>
<feature type="transmembrane region" description="Helical" evidence="7">
    <location>
        <begin position="150"/>
        <end position="166"/>
    </location>
</feature>
<dbReference type="PROSITE" id="PS00211">
    <property type="entry name" value="ABC_TRANSPORTER_1"/>
    <property type="match status" value="1"/>
</dbReference>
<dbReference type="Pfam" id="PF00005">
    <property type="entry name" value="ABC_tran"/>
    <property type="match status" value="1"/>
</dbReference>
<comment type="subcellular location">
    <subcellularLocation>
        <location evidence="1">Cell membrane</location>
        <topology evidence="1">Multi-pass membrane protein</topology>
    </subcellularLocation>
</comment>
<dbReference type="InterPro" id="IPR027417">
    <property type="entry name" value="P-loop_NTPase"/>
</dbReference>
<keyword evidence="3" id="KW-0547">Nucleotide-binding</keyword>
<organism evidence="10 11">
    <name type="scientific">Candidatus Nomurabacteria bacterium GW2011_GWF2_43_8</name>
    <dbReference type="NCBI Taxonomy" id="1618779"/>
    <lineage>
        <taxon>Bacteria</taxon>
        <taxon>Candidatus Nomuraibacteriota</taxon>
    </lineage>
</organism>
<evidence type="ECO:0000313" key="10">
    <source>
        <dbReference type="EMBL" id="KKT25081.1"/>
    </source>
</evidence>
<dbReference type="InterPro" id="IPR003439">
    <property type="entry name" value="ABC_transporter-like_ATP-bd"/>
</dbReference>
<feature type="transmembrane region" description="Helical" evidence="7">
    <location>
        <begin position="172"/>
        <end position="189"/>
    </location>
</feature>
<reference evidence="10 11" key="1">
    <citation type="journal article" date="2015" name="Nature">
        <title>rRNA introns, odd ribosomes, and small enigmatic genomes across a large radiation of phyla.</title>
        <authorList>
            <person name="Brown C.T."/>
            <person name="Hug L.A."/>
            <person name="Thomas B.C."/>
            <person name="Sharon I."/>
            <person name="Castelle C.J."/>
            <person name="Singh A."/>
            <person name="Wilkins M.J."/>
            <person name="Williams K.H."/>
            <person name="Banfield J.F."/>
        </authorList>
    </citation>
    <scope>NUCLEOTIDE SEQUENCE [LARGE SCALE GENOMIC DNA]</scope>
</reference>
<dbReference type="GO" id="GO:0034040">
    <property type="term" value="F:ATPase-coupled lipid transmembrane transporter activity"/>
    <property type="evidence" value="ECO:0007669"/>
    <property type="project" value="TreeGrafter"/>
</dbReference>
<dbReference type="GO" id="GO:0016887">
    <property type="term" value="F:ATP hydrolysis activity"/>
    <property type="evidence" value="ECO:0007669"/>
    <property type="project" value="InterPro"/>
</dbReference>
<dbReference type="InterPro" id="IPR003593">
    <property type="entry name" value="AAA+_ATPase"/>
</dbReference>
<protein>
    <recommendedName>
        <fullName evidence="12">ABC transporter related protein</fullName>
    </recommendedName>
</protein>
<dbReference type="InterPro" id="IPR039421">
    <property type="entry name" value="Type_1_exporter"/>
</dbReference>
<dbReference type="SUPFAM" id="SSF90123">
    <property type="entry name" value="ABC transporter transmembrane region"/>
    <property type="match status" value="1"/>
</dbReference>
<evidence type="ECO:0000259" key="9">
    <source>
        <dbReference type="PROSITE" id="PS50929"/>
    </source>
</evidence>
<gene>
    <name evidence="10" type="ORF">UW07_C0003G0023</name>
</gene>
<dbReference type="CDD" id="cd07346">
    <property type="entry name" value="ABC_6TM_exporters"/>
    <property type="match status" value="1"/>
</dbReference>
<dbReference type="SUPFAM" id="SSF52540">
    <property type="entry name" value="P-loop containing nucleoside triphosphate hydrolases"/>
    <property type="match status" value="1"/>
</dbReference>
<dbReference type="GO" id="GO:0005886">
    <property type="term" value="C:plasma membrane"/>
    <property type="evidence" value="ECO:0007669"/>
    <property type="project" value="UniProtKB-SubCell"/>
</dbReference>
<evidence type="ECO:0000256" key="6">
    <source>
        <dbReference type="ARBA" id="ARBA00023136"/>
    </source>
</evidence>
<sequence>MENKIKNFSWVDTLKAIWYFLEQDKLKFFFSFVALLGIFFYDLVPTYIVGKIIDFFTTYHTGQPLTLFYFYVIFISITYILSSLIRLKSKNVLGIIGYNVRARSRIWGFERLTEFSLEWHNKENTGNKLQRIFTGAEAVNNFLKLFRKDILRVFANIVGVTAVFLFTDFKFVALVFVYIIFFLYIEFTISKKVFILSNEFNKFNQSASGTYVENANNMLSVKAFGGENGMVGRVLDKETLSRDIAIKKINTNNLKWRFLQLLNGISLGVFLIFIGFAVISHTITIGMVLVFFTYFYYKLQWSLADISDLHTDMIDIRSDVGQMMPIFKETEFIKTGNEKFPKNWDTMQFKDAYMYYGSGQNGLKDFNLILKRNTKTGVAGSSGSGKSTLAKIILGLYALKSGSFKIGEKNYYDISHNEILNHITVVLQETELFNLSLRDNIIMMREEDDRLLNMAIETSQLKEVIDKLPEGMDSMIGEKGYTLSGGERQRLGIARAIYKNAPIVILDEATSSLDSETEGKIMARLLGEYGRERTFLIIAHRLGTLKYADNIAVVENGKVVEEGSYDQLMNDS</sequence>
<dbReference type="GO" id="GO:0140359">
    <property type="term" value="F:ABC-type transporter activity"/>
    <property type="evidence" value="ECO:0007669"/>
    <property type="project" value="InterPro"/>
</dbReference>
<keyword evidence="2 7" id="KW-0812">Transmembrane</keyword>
<accession>A0A0G1FRF6</accession>
<dbReference type="Gene3D" id="3.40.50.300">
    <property type="entry name" value="P-loop containing nucleotide triphosphate hydrolases"/>
    <property type="match status" value="1"/>
</dbReference>
<evidence type="ECO:0000256" key="1">
    <source>
        <dbReference type="ARBA" id="ARBA00004651"/>
    </source>
</evidence>
<comment type="caution">
    <text evidence="10">The sequence shown here is derived from an EMBL/GenBank/DDBJ whole genome shotgun (WGS) entry which is preliminary data.</text>
</comment>
<keyword evidence="6 7" id="KW-0472">Membrane</keyword>
<evidence type="ECO:0000256" key="2">
    <source>
        <dbReference type="ARBA" id="ARBA00022692"/>
    </source>
</evidence>
<evidence type="ECO:0000256" key="4">
    <source>
        <dbReference type="ARBA" id="ARBA00022840"/>
    </source>
</evidence>
<feature type="domain" description="ABC transporter" evidence="8">
    <location>
        <begin position="347"/>
        <end position="572"/>
    </location>
</feature>
<keyword evidence="5 7" id="KW-1133">Transmembrane helix</keyword>
<evidence type="ECO:0000256" key="3">
    <source>
        <dbReference type="ARBA" id="ARBA00022741"/>
    </source>
</evidence>
<feature type="non-terminal residue" evidence="10">
    <location>
        <position position="572"/>
    </location>
</feature>
<dbReference type="InterPro" id="IPR017871">
    <property type="entry name" value="ABC_transporter-like_CS"/>
</dbReference>